<dbReference type="SUPFAM" id="SSF51316">
    <property type="entry name" value="Mss4-like"/>
    <property type="match status" value="1"/>
</dbReference>
<dbReference type="EMBL" id="KV745254">
    <property type="protein sequence ID" value="OCK75988.1"/>
    <property type="molecule type" value="Genomic_DNA"/>
</dbReference>
<accession>A0A8E2E2I6</accession>
<keyword evidence="2 5" id="KW-0479">Metal-binding</keyword>
<keyword evidence="3 5" id="KW-0862">Zinc</keyword>
<dbReference type="Pfam" id="PF01641">
    <property type="entry name" value="SelR"/>
    <property type="match status" value="1"/>
</dbReference>
<dbReference type="InterPro" id="IPR011057">
    <property type="entry name" value="Mss4-like_sf"/>
</dbReference>
<proteinExistence type="inferred from homology"/>
<evidence type="ECO:0000259" key="6">
    <source>
        <dbReference type="PROSITE" id="PS51790"/>
    </source>
</evidence>
<dbReference type="Proteomes" id="UP000250266">
    <property type="component" value="Unassembled WGS sequence"/>
</dbReference>
<dbReference type="InterPro" id="IPR002579">
    <property type="entry name" value="Met_Sox_Rdtase_MsrB_dom"/>
</dbReference>
<dbReference type="GO" id="GO:0046872">
    <property type="term" value="F:metal ion binding"/>
    <property type="evidence" value="ECO:0007669"/>
    <property type="project" value="UniProtKB-KW"/>
</dbReference>
<sequence length="209" mass="23236">MRFPSIPTVIRTFHTLINVTSRITSQSRTAGLHPAPRITLLKSMPTIPFFGSLFSSSSNKMSKHNFPVKKTEGEWQAILSPEQFRILRMKGTEMSGTGKYDKHHPKTGIYNCAGCDAPLYKATHKFDSGCGWPAFYDALPGAIREEEDNSGWMERTEIMCANCGGHLGHIFKGEGRKELPKDERHCVNSVSINFSPDDTTDGINGESKV</sequence>
<dbReference type="GO" id="GO:0033743">
    <property type="term" value="F:peptide-methionine (R)-S-oxide reductase activity"/>
    <property type="evidence" value="ECO:0007669"/>
    <property type="project" value="UniProtKB-EC"/>
</dbReference>
<name>A0A8E2E2I6_9PEZI</name>
<comment type="catalytic activity">
    <reaction evidence="5">
        <text>L-methionyl-[protein] + [thioredoxin]-disulfide + H2O = L-methionyl-(R)-S-oxide-[protein] + [thioredoxin]-dithiol</text>
        <dbReference type="Rhea" id="RHEA:24164"/>
        <dbReference type="Rhea" id="RHEA-COMP:10698"/>
        <dbReference type="Rhea" id="RHEA-COMP:10700"/>
        <dbReference type="Rhea" id="RHEA-COMP:12313"/>
        <dbReference type="Rhea" id="RHEA-COMP:12314"/>
        <dbReference type="ChEBI" id="CHEBI:15377"/>
        <dbReference type="ChEBI" id="CHEBI:16044"/>
        <dbReference type="ChEBI" id="CHEBI:29950"/>
        <dbReference type="ChEBI" id="CHEBI:45764"/>
        <dbReference type="ChEBI" id="CHEBI:50058"/>
        <dbReference type="EC" id="1.8.4.12"/>
    </reaction>
</comment>
<dbReference type="GO" id="GO:0006979">
    <property type="term" value="P:response to oxidative stress"/>
    <property type="evidence" value="ECO:0007669"/>
    <property type="project" value="InterPro"/>
</dbReference>
<evidence type="ECO:0000256" key="3">
    <source>
        <dbReference type="ARBA" id="ARBA00022833"/>
    </source>
</evidence>
<feature type="domain" description="MsrB" evidence="6">
    <location>
        <begin position="72"/>
        <end position="197"/>
    </location>
</feature>
<keyword evidence="8" id="KW-1185">Reference proteome</keyword>
<dbReference type="NCBIfam" id="TIGR00357">
    <property type="entry name" value="peptide-methionine (R)-S-oxide reductase MsrB"/>
    <property type="match status" value="1"/>
</dbReference>
<evidence type="ECO:0000256" key="5">
    <source>
        <dbReference type="RuleBase" id="RU365044"/>
    </source>
</evidence>
<evidence type="ECO:0000256" key="2">
    <source>
        <dbReference type="ARBA" id="ARBA00022723"/>
    </source>
</evidence>
<comment type="similarity">
    <text evidence="1 5">Belongs to the MsrB Met sulfoxide reductase family.</text>
</comment>
<evidence type="ECO:0000256" key="4">
    <source>
        <dbReference type="ARBA" id="ARBA00023002"/>
    </source>
</evidence>
<evidence type="ECO:0000313" key="7">
    <source>
        <dbReference type="EMBL" id="OCK75988.1"/>
    </source>
</evidence>
<organism evidence="7 8">
    <name type="scientific">Lepidopterella palustris CBS 459.81</name>
    <dbReference type="NCBI Taxonomy" id="1314670"/>
    <lineage>
        <taxon>Eukaryota</taxon>
        <taxon>Fungi</taxon>
        <taxon>Dikarya</taxon>
        <taxon>Ascomycota</taxon>
        <taxon>Pezizomycotina</taxon>
        <taxon>Dothideomycetes</taxon>
        <taxon>Pleosporomycetidae</taxon>
        <taxon>Mytilinidiales</taxon>
        <taxon>Argynnaceae</taxon>
        <taxon>Lepidopterella</taxon>
    </lineage>
</organism>
<protein>
    <recommendedName>
        <fullName evidence="5">Peptide-methionine (R)-S-oxide reductase</fullName>
        <ecNumber evidence="5">1.8.4.12</ecNumber>
    </recommendedName>
</protein>
<dbReference type="Gene3D" id="2.170.150.20">
    <property type="entry name" value="Peptide methionine sulfoxide reductase"/>
    <property type="match status" value="1"/>
</dbReference>
<comment type="cofactor">
    <cofactor evidence="5">
        <name>Zn(2+)</name>
        <dbReference type="ChEBI" id="CHEBI:29105"/>
    </cofactor>
    <text evidence="5">Binds 1 zinc ion per subunit.</text>
</comment>
<dbReference type="AlphaFoldDB" id="A0A8E2E2I6"/>
<dbReference type="PANTHER" id="PTHR46081:SF8">
    <property type="entry name" value="PEPTIDE METHIONINE SULFOXIDE REDUCTASE 2"/>
    <property type="match status" value="1"/>
</dbReference>
<dbReference type="InterPro" id="IPR028427">
    <property type="entry name" value="Met_Sox_Rdtase_MsrB"/>
</dbReference>
<gene>
    <name evidence="7" type="ORF">K432DRAFT_385787</name>
</gene>
<dbReference type="GO" id="GO:0030091">
    <property type="term" value="P:protein repair"/>
    <property type="evidence" value="ECO:0007669"/>
    <property type="project" value="InterPro"/>
</dbReference>
<reference evidence="7 8" key="1">
    <citation type="journal article" date="2016" name="Nat. Commun.">
        <title>Ectomycorrhizal ecology is imprinted in the genome of the dominant symbiotic fungus Cenococcum geophilum.</title>
        <authorList>
            <consortium name="DOE Joint Genome Institute"/>
            <person name="Peter M."/>
            <person name="Kohler A."/>
            <person name="Ohm R.A."/>
            <person name="Kuo A."/>
            <person name="Krutzmann J."/>
            <person name="Morin E."/>
            <person name="Arend M."/>
            <person name="Barry K.W."/>
            <person name="Binder M."/>
            <person name="Choi C."/>
            <person name="Clum A."/>
            <person name="Copeland A."/>
            <person name="Grisel N."/>
            <person name="Haridas S."/>
            <person name="Kipfer T."/>
            <person name="LaButti K."/>
            <person name="Lindquist E."/>
            <person name="Lipzen A."/>
            <person name="Maire R."/>
            <person name="Meier B."/>
            <person name="Mihaltcheva S."/>
            <person name="Molinier V."/>
            <person name="Murat C."/>
            <person name="Poggeler S."/>
            <person name="Quandt C.A."/>
            <person name="Sperisen C."/>
            <person name="Tritt A."/>
            <person name="Tisserant E."/>
            <person name="Crous P.W."/>
            <person name="Henrissat B."/>
            <person name="Nehls U."/>
            <person name="Egli S."/>
            <person name="Spatafora J.W."/>
            <person name="Grigoriev I.V."/>
            <person name="Martin F.M."/>
        </authorList>
    </citation>
    <scope>NUCLEOTIDE SEQUENCE [LARGE SCALE GENOMIC DNA]</scope>
    <source>
        <strain evidence="7 8">CBS 459.81</strain>
    </source>
</reference>
<dbReference type="PANTHER" id="PTHR46081">
    <property type="entry name" value="PEPTIDE METHIONINE SULFOXIDE REDUCTASE 2"/>
    <property type="match status" value="1"/>
</dbReference>
<dbReference type="PROSITE" id="PS51790">
    <property type="entry name" value="MSRB"/>
    <property type="match status" value="1"/>
</dbReference>
<evidence type="ECO:0000313" key="8">
    <source>
        <dbReference type="Proteomes" id="UP000250266"/>
    </source>
</evidence>
<keyword evidence="4 5" id="KW-0560">Oxidoreductase</keyword>
<evidence type="ECO:0000256" key="1">
    <source>
        <dbReference type="ARBA" id="ARBA00007174"/>
    </source>
</evidence>
<dbReference type="OrthoDB" id="44061at2759"/>
<dbReference type="EC" id="1.8.4.12" evidence="5"/>